<name>A0AAN8QZ03_9TELE</name>
<evidence type="ECO:0000313" key="1">
    <source>
        <dbReference type="EMBL" id="KAK6306862.1"/>
    </source>
</evidence>
<reference evidence="1 2" key="1">
    <citation type="submission" date="2021-04" db="EMBL/GenBank/DDBJ databases">
        <authorList>
            <person name="De Guttry C."/>
            <person name="Zahm M."/>
            <person name="Klopp C."/>
            <person name="Cabau C."/>
            <person name="Louis A."/>
            <person name="Berthelot C."/>
            <person name="Parey E."/>
            <person name="Roest Crollius H."/>
            <person name="Montfort J."/>
            <person name="Robinson-Rechavi M."/>
            <person name="Bucao C."/>
            <person name="Bouchez O."/>
            <person name="Gislard M."/>
            <person name="Lluch J."/>
            <person name="Milhes M."/>
            <person name="Lampietro C."/>
            <person name="Lopez Roques C."/>
            <person name="Donnadieu C."/>
            <person name="Braasch I."/>
            <person name="Desvignes T."/>
            <person name="Postlethwait J."/>
            <person name="Bobe J."/>
            <person name="Wedekind C."/>
            <person name="Guiguen Y."/>
        </authorList>
    </citation>
    <scope>NUCLEOTIDE SEQUENCE [LARGE SCALE GENOMIC DNA]</scope>
    <source>
        <strain evidence="1">Cs_M1</strain>
        <tissue evidence="1">Blood</tissue>
    </source>
</reference>
<comment type="caution">
    <text evidence="1">The sequence shown here is derived from an EMBL/GenBank/DDBJ whole genome shotgun (WGS) entry which is preliminary data.</text>
</comment>
<keyword evidence="2" id="KW-1185">Reference proteome</keyword>
<evidence type="ECO:0000313" key="2">
    <source>
        <dbReference type="Proteomes" id="UP001356427"/>
    </source>
</evidence>
<sequence>MLGFSTLPRQKRDVFQQIIKLETTKNVPVERLKILYKTPEIKEVHSLHSRLEYDVNIGRKERVEPNGCVPESHIFSWIAVGK</sequence>
<dbReference type="EMBL" id="JAGTTL010000020">
    <property type="protein sequence ID" value="KAK6306862.1"/>
    <property type="molecule type" value="Genomic_DNA"/>
</dbReference>
<accession>A0AAN8QZ03</accession>
<gene>
    <name evidence="1" type="ORF">J4Q44_G00220100</name>
</gene>
<organism evidence="1 2">
    <name type="scientific">Coregonus suidteri</name>
    <dbReference type="NCBI Taxonomy" id="861788"/>
    <lineage>
        <taxon>Eukaryota</taxon>
        <taxon>Metazoa</taxon>
        <taxon>Chordata</taxon>
        <taxon>Craniata</taxon>
        <taxon>Vertebrata</taxon>
        <taxon>Euteleostomi</taxon>
        <taxon>Actinopterygii</taxon>
        <taxon>Neopterygii</taxon>
        <taxon>Teleostei</taxon>
        <taxon>Protacanthopterygii</taxon>
        <taxon>Salmoniformes</taxon>
        <taxon>Salmonidae</taxon>
        <taxon>Coregoninae</taxon>
        <taxon>Coregonus</taxon>
    </lineage>
</organism>
<dbReference type="AlphaFoldDB" id="A0AAN8QZ03"/>
<dbReference type="Proteomes" id="UP001356427">
    <property type="component" value="Unassembled WGS sequence"/>
</dbReference>
<proteinExistence type="predicted"/>
<protein>
    <submittedName>
        <fullName evidence="1">Uncharacterized protein</fullName>
    </submittedName>
</protein>